<comment type="caution">
    <text evidence="1">The sequence shown here is derived from an EMBL/GenBank/DDBJ whole genome shotgun (WGS) entry which is preliminary data.</text>
</comment>
<reference evidence="1 2" key="1">
    <citation type="submission" date="2020-12" db="EMBL/GenBank/DDBJ databases">
        <title>Whole genome sequences of gut porcine anaerobes.</title>
        <authorList>
            <person name="Kubasova T."/>
            <person name="Jahodarova E."/>
            <person name="Rychlik I."/>
        </authorList>
    </citation>
    <scope>NUCLEOTIDE SEQUENCE [LARGE SCALE GENOMIC DNA]</scope>
    <source>
        <strain evidence="1 2">An867</strain>
    </source>
</reference>
<dbReference type="EMBL" id="JAFBIT010000001">
    <property type="protein sequence ID" value="MCF2652112.1"/>
    <property type="molecule type" value="Genomic_DNA"/>
</dbReference>
<dbReference type="RefSeq" id="WP_235323131.1">
    <property type="nucleotide sequence ID" value="NZ_JAFBIT010000001.1"/>
</dbReference>
<name>A0ABS9CPK3_9FIRM</name>
<keyword evidence="2" id="KW-1185">Reference proteome</keyword>
<evidence type="ECO:0000313" key="2">
    <source>
        <dbReference type="Proteomes" id="UP001299220"/>
    </source>
</evidence>
<protein>
    <submittedName>
        <fullName evidence="1">Uncharacterized protein</fullName>
    </submittedName>
</protein>
<accession>A0ABS9CPK3</accession>
<evidence type="ECO:0000313" key="1">
    <source>
        <dbReference type="EMBL" id="MCF2652112.1"/>
    </source>
</evidence>
<organism evidence="1 2">
    <name type="scientific">Anaeromassilibacillus senegalensis</name>
    <dbReference type="NCBI Taxonomy" id="1673717"/>
    <lineage>
        <taxon>Bacteria</taxon>
        <taxon>Bacillati</taxon>
        <taxon>Bacillota</taxon>
        <taxon>Clostridia</taxon>
        <taxon>Eubacteriales</taxon>
        <taxon>Acutalibacteraceae</taxon>
        <taxon>Anaeromassilibacillus</taxon>
    </lineage>
</organism>
<sequence length="216" mass="24807">MQVQGFGHSQASKAVYQNRKYQNLLASLESAGIHTVGFNRHPIDPRILSEMESAYTKLAEIYPKETKGLILRYGFSKDKDTFGWYDPSKGEIVFNRNVFGNMDALAKSYAESAAVNLFPKNTDWRALFYHEFGHRFSYVNNIDNLAAVKAMEQKLGYGYHTAKKAQSMLEQRLSKYSAEITKPQYQEVIAECFCEWYNSSEPRDFCISFLEEVGIK</sequence>
<proteinExistence type="predicted"/>
<gene>
    <name evidence="1" type="ORF">JQM67_05805</name>
</gene>
<dbReference type="Proteomes" id="UP001299220">
    <property type="component" value="Unassembled WGS sequence"/>
</dbReference>